<evidence type="ECO:0000256" key="1">
    <source>
        <dbReference type="ARBA" id="ARBA00000085"/>
    </source>
</evidence>
<dbReference type="GO" id="GO:0005524">
    <property type="term" value="F:ATP binding"/>
    <property type="evidence" value="ECO:0007669"/>
    <property type="project" value="UniProtKB-KW"/>
</dbReference>
<dbReference type="InterPro" id="IPR004358">
    <property type="entry name" value="Sig_transdc_His_kin-like_C"/>
</dbReference>
<dbReference type="Gene3D" id="1.20.5.1930">
    <property type="match status" value="1"/>
</dbReference>
<dbReference type="InterPro" id="IPR019734">
    <property type="entry name" value="TPR_rpt"/>
</dbReference>
<evidence type="ECO:0000256" key="7">
    <source>
        <dbReference type="ARBA" id="ARBA00022490"/>
    </source>
</evidence>
<dbReference type="Pfam" id="PF02518">
    <property type="entry name" value="HATPase_c"/>
    <property type="match status" value="1"/>
</dbReference>
<evidence type="ECO:0000256" key="18">
    <source>
        <dbReference type="ARBA" id="ARBA00030800"/>
    </source>
</evidence>
<evidence type="ECO:0000313" key="22">
    <source>
        <dbReference type="EMBL" id="MBC2845595.1"/>
    </source>
</evidence>
<dbReference type="EC" id="2.7.13.3" evidence="4"/>
<gene>
    <name evidence="22" type="ORF">H7F21_10875</name>
</gene>
<keyword evidence="13" id="KW-0067">ATP-binding</keyword>
<dbReference type="CDD" id="cd16917">
    <property type="entry name" value="HATPase_UhpB-NarQ-NarX-like"/>
    <property type="match status" value="1"/>
</dbReference>
<name>A0A842IS58_9FLAO</name>
<evidence type="ECO:0000256" key="2">
    <source>
        <dbReference type="ARBA" id="ARBA00001966"/>
    </source>
</evidence>
<evidence type="ECO:0000256" key="10">
    <source>
        <dbReference type="ARBA" id="ARBA00022723"/>
    </source>
</evidence>
<dbReference type="GO" id="GO:0000155">
    <property type="term" value="F:phosphorelay sensor kinase activity"/>
    <property type="evidence" value="ECO:0007669"/>
    <property type="project" value="InterPro"/>
</dbReference>
<keyword evidence="14" id="KW-0408">Iron</keyword>
<dbReference type="GO" id="GO:0046983">
    <property type="term" value="F:protein dimerization activity"/>
    <property type="evidence" value="ECO:0007669"/>
    <property type="project" value="InterPro"/>
</dbReference>
<dbReference type="SMART" id="SM00028">
    <property type="entry name" value="TPR"/>
    <property type="match status" value="4"/>
</dbReference>
<evidence type="ECO:0000256" key="17">
    <source>
        <dbReference type="ARBA" id="ARBA00024827"/>
    </source>
</evidence>
<keyword evidence="8" id="KW-0597">Phosphoprotein</keyword>
<dbReference type="PRINTS" id="PR00344">
    <property type="entry name" value="BCTRLSENSOR"/>
</dbReference>
<dbReference type="Pfam" id="PF13181">
    <property type="entry name" value="TPR_8"/>
    <property type="match status" value="1"/>
</dbReference>
<keyword evidence="12 22" id="KW-0418">Kinase</keyword>
<reference evidence="22" key="1">
    <citation type="submission" date="2020-08" db="EMBL/GenBank/DDBJ databases">
        <title>Winogradskyella ouciana sp. nov., isolated from the hadal seawater of the Mariana Trench.</title>
        <authorList>
            <person name="He X."/>
        </authorList>
    </citation>
    <scope>NUCLEOTIDE SEQUENCE [LARGE SCALE GENOMIC DNA]</scope>
    <source>
        <strain evidence="22">KCTC 52348</strain>
    </source>
</reference>
<comment type="caution">
    <text evidence="22">The sequence shown here is derived from an EMBL/GenBank/DDBJ whole genome shotgun (WGS) entry which is preliminary data.</text>
</comment>
<protein>
    <recommendedName>
        <fullName evidence="5">Oxygen sensor histidine kinase NreB</fullName>
        <ecNumber evidence="4">2.7.13.3</ecNumber>
    </recommendedName>
    <alternativeName>
        <fullName evidence="18">Nitrogen regulation protein B</fullName>
    </alternativeName>
</protein>
<evidence type="ECO:0000313" key="23">
    <source>
        <dbReference type="Proteomes" id="UP000533900"/>
    </source>
</evidence>
<dbReference type="PROSITE" id="PS50005">
    <property type="entry name" value="TPR"/>
    <property type="match status" value="1"/>
</dbReference>
<evidence type="ECO:0000256" key="15">
    <source>
        <dbReference type="ARBA" id="ARBA00023012"/>
    </source>
</evidence>
<evidence type="ECO:0000256" key="8">
    <source>
        <dbReference type="ARBA" id="ARBA00022553"/>
    </source>
</evidence>
<keyword evidence="7" id="KW-0963">Cytoplasm</keyword>
<dbReference type="GO" id="GO:0046872">
    <property type="term" value="F:metal ion binding"/>
    <property type="evidence" value="ECO:0007669"/>
    <property type="project" value="UniProtKB-KW"/>
</dbReference>
<dbReference type="InterPro" id="IPR005467">
    <property type="entry name" value="His_kinase_dom"/>
</dbReference>
<dbReference type="AlphaFoldDB" id="A0A842IS58"/>
<evidence type="ECO:0000256" key="20">
    <source>
        <dbReference type="SAM" id="Coils"/>
    </source>
</evidence>
<dbReference type="Proteomes" id="UP000533900">
    <property type="component" value="Unassembled WGS sequence"/>
</dbReference>
<feature type="repeat" description="TPR" evidence="19">
    <location>
        <begin position="122"/>
        <end position="155"/>
    </location>
</feature>
<accession>A0A842IS58</accession>
<keyword evidence="6" id="KW-0004">4Fe-4S</keyword>
<evidence type="ECO:0000256" key="12">
    <source>
        <dbReference type="ARBA" id="ARBA00022777"/>
    </source>
</evidence>
<dbReference type="PANTHER" id="PTHR24421">
    <property type="entry name" value="NITRATE/NITRITE SENSOR PROTEIN NARX-RELATED"/>
    <property type="match status" value="1"/>
</dbReference>
<dbReference type="EMBL" id="JACLCP010000003">
    <property type="protein sequence ID" value="MBC2845595.1"/>
    <property type="molecule type" value="Genomic_DNA"/>
</dbReference>
<evidence type="ECO:0000256" key="4">
    <source>
        <dbReference type="ARBA" id="ARBA00012438"/>
    </source>
</evidence>
<keyword evidence="9" id="KW-0808">Transferase</keyword>
<dbReference type="SMART" id="SM00387">
    <property type="entry name" value="HATPase_c"/>
    <property type="match status" value="1"/>
</dbReference>
<dbReference type="Pfam" id="PF07730">
    <property type="entry name" value="HisKA_3"/>
    <property type="match status" value="1"/>
</dbReference>
<comment type="catalytic activity">
    <reaction evidence="1">
        <text>ATP + protein L-histidine = ADP + protein N-phospho-L-histidine.</text>
        <dbReference type="EC" id="2.7.13.3"/>
    </reaction>
</comment>
<proteinExistence type="predicted"/>
<dbReference type="SUPFAM" id="SSF48452">
    <property type="entry name" value="TPR-like"/>
    <property type="match status" value="2"/>
</dbReference>
<evidence type="ECO:0000256" key="9">
    <source>
        <dbReference type="ARBA" id="ARBA00022679"/>
    </source>
</evidence>
<dbReference type="GO" id="GO:0005737">
    <property type="term" value="C:cytoplasm"/>
    <property type="evidence" value="ECO:0007669"/>
    <property type="project" value="UniProtKB-SubCell"/>
</dbReference>
<comment type="subcellular location">
    <subcellularLocation>
        <location evidence="3">Cytoplasm</location>
    </subcellularLocation>
</comment>
<evidence type="ECO:0000256" key="13">
    <source>
        <dbReference type="ARBA" id="ARBA00022840"/>
    </source>
</evidence>
<dbReference type="InterPro" id="IPR011712">
    <property type="entry name" value="Sig_transdc_His_kin_sub3_dim/P"/>
</dbReference>
<feature type="coiled-coil region" evidence="20">
    <location>
        <begin position="332"/>
        <end position="405"/>
    </location>
</feature>
<keyword evidence="23" id="KW-1185">Reference proteome</keyword>
<dbReference type="Pfam" id="PF13424">
    <property type="entry name" value="TPR_12"/>
    <property type="match status" value="1"/>
</dbReference>
<keyword evidence="15" id="KW-0902">Two-component regulatory system</keyword>
<dbReference type="InterPro" id="IPR003594">
    <property type="entry name" value="HATPase_dom"/>
</dbReference>
<dbReference type="Gene3D" id="3.30.565.10">
    <property type="entry name" value="Histidine kinase-like ATPase, C-terminal domain"/>
    <property type="match status" value="1"/>
</dbReference>
<dbReference type="Gene3D" id="1.25.40.10">
    <property type="entry name" value="Tetratricopeptide repeat domain"/>
    <property type="match status" value="2"/>
</dbReference>
<keyword evidence="19" id="KW-0802">TPR repeat</keyword>
<comment type="function">
    <text evidence="17">Member of the two-component regulatory system NreB/NreC involved in the control of dissimilatory nitrate/nitrite reduction in response to oxygen. NreB functions as a direct oxygen sensor histidine kinase which is autophosphorylated, in the absence of oxygen, probably at the conserved histidine residue, and transfers its phosphate group probably to a conserved aspartate residue of NreC. NreB/NreC activates the expression of the nitrate (narGHJI) and nitrite (nir) reductase operons, as well as the putative nitrate transporter gene narT.</text>
</comment>
<dbReference type="SUPFAM" id="SSF55874">
    <property type="entry name" value="ATPase domain of HSP90 chaperone/DNA topoisomerase II/histidine kinase"/>
    <property type="match status" value="1"/>
</dbReference>
<keyword evidence="20" id="KW-0175">Coiled coil</keyword>
<evidence type="ECO:0000256" key="6">
    <source>
        <dbReference type="ARBA" id="ARBA00022485"/>
    </source>
</evidence>
<dbReference type="InterPro" id="IPR036890">
    <property type="entry name" value="HATPase_C_sf"/>
</dbReference>
<dbReference type="PROSITE" id="PS50109">
    <property type="entry name" value="HIS_KIN"/>
    <property type="match status" value="1"/>
</dbReference>
<evidence type="ECO:0000256" key="19">
    <source>
        <dbReference type="PROSITE-ProRule" id="PRU00339"/>
    </source>
</evidence>
<keyword evidence="10" id="KW-0479">Metal-binding</keyword>
<feature type="domain" description="Histidine kinase" evidence="21">
    <location>
        <begin position="526"/>
        <end position="614"/>
    </location>
</feature>
<keyword evidence="16" id="KW-0411">Iron-sulfur</keyword>
<evidence type="ECO:0000256" key="16">
    <source>
        <dbReference type="ARBA" id="ARBA00023014"/>
    </source>
</evidence>
<organism evidence="22 23">
    <name type="scientific">Winogradskyella flava</name>
    <dbReference type="NCBI Taxonomy" id="1884876"/>
    <lineage>
        <taxon>Bacteria</taxon>
        <taxon>Pseudomonadati</taxon>
        <taxon>Bacteroidota</taxon>
        <taxon>Flavobacteriia</taxon>
        <taxon>Flavobacteriales</taxon>
        <taxon>Flavobacteriaceae</taxon>
        <taxon>Winogradskyella</taxon>
    </lineage>
</organism>
<keyword evidence="11" id="KW-0547">Nucleotide-binding</keyword>
<evidence type="ECO:0000256" key="11">
    <source>
        <dbReference type="ARBA" id="ARBA00022741"/>
    </source>
</evidence>
<dbReference type="InterPro" id="IPR050482">
    <property type="entry name" value="Sensor_HK_TwoCompSys"/>
</dbReference>
<dbReference type="RefSeq" id="WP_185789317.1">
    <property type="nucleotide sequence ID" value="NZ_JACLCP010000003.1"/>
</dbReference>
<evidence type="ECO:0000256" key="5">
    <source>
        <dbReference type="ARBA" id="ARBA00017322"/>
    </source>
</evidence>
<sequence length="614" mass="69807">MKITISFVILIYLSFTLGFSQTPKDSLLKILDNPKLPDTTKANIYKDFIYENYLDKKTDSAYAMILDLLDYTNTNGLIKQKADALILMGDIEHIFGENNKALTNFNKSLKLYQQLDNLSGQAKALNGIGISYKNIYNLDEAKKYYEESLNLSTQIKDTLLMQRALMNIGNIYSWRYKSDIALNYFNQSLKLAKNIKEQAVIYVNIASAYRQQKDFIKAKTYINTAIKIGDSLKNLNILGHAHRGLGVIFFNQKKYNNIISPAQKTLKYGKLLSDKKMIDGAYYLLYEAYKGKKVFDSTIKYINLRKTQRTTIDDLASVKTFERIKIDNTRYKDSLVHIANELKLEIQNEKEKSNMRLAWGGSLSTVSILAFLIFKNLKRKQRIAEEERQKQIEEKEKILKDLELQTIDAMIQGQEKERERLAADLHDSVGATLSAAKLQFEHLVKTQKNAEISEELIKKTSTLLEDAYVEIRSMAHLKNSGVMAKNGLLPAVEKLSKNASGINGLSFEVQSFGLEQRLENSLEITIFRIIQELVTNIIKHANATKGIVHLTNHEDNLNIMIEDNGIGFNPKQVTKINSGMGISSIDKRIEHLDGTLTIESEKNEGTTVIIDIPL</sequence>
<dbReference type="PANTHER" id="PTHR24421:SF10">
    <property type="entry name" value="NITRATE_NITRITE SENSOR PROTEIN NARQ"/>
    <property type="match status" value="1"/>
</dbReference>
<evidence type="ECO:0000256" key="3">
    <source>
        <dbReference type="ARBA" id="ARBA00004496"/>
    </source>
</evidence>
<dbReference type="GO" id="GO:0016020">
    <property type="term" value="C:membrane"/>
    <property type="evidence" value="ECO:0007669"/>
    <property type="project" value="InterPro"/>
</dbReference>
<dbReference type="GO" id="GO:0051539">
    <property type="term" value="F:4 iron, 4 sulfur cluster binding"/>
    <property type="evidence" value="ECO:0007669"/>
    <property type="project" value="UniProtKB-KW"/>
</dbReference>
<evidence type="ECO:0000256" key="14">
    <source>
        <dbReference type="ARBA" id="ARBA00023004"/>
    </source>
</evidence>
<evidence type="ECO:0000259" key="21">
    <source>
        <dbReference type="PROSITE" id="PS50109"/>
    </source>
</evidence>
<comment type="cofactor">
    <cofactor evidence="2">
        <name>[4Fe-4S] cluster</name>
        <dbReference type="ChEBI" id="CHEBI:49883"/>
    </cofactor>
</comment>
<dbReference type="InterPro" id="IPR011990">
    <property type="entry name" value="TPR-like_helical_dom_sf"/>
</dbReference>